<dbReference type="PANTHER" id="PTHR19134">
    <property type="entry name" value="RECEPTOR-TYPE TYROSINE-PROTEIN PHOSPHATASE"/>
    <property type="match status" value="1"/>
</dbReference>
<feature type="domain" description="Tyrosine-protein phosphatase" evidence="1">
    <location>
        <begin position="480"/>
        <end position="707"/>
    </location>
</feature>
<reference evidence="3" key="1">
    <citation type="submission" date="2020-06" db="EMBL/GenBank/DDBJ databases">
        <authorList>
            <person name="Li T."/>
            <person name="Hu X."/>
            <person name="Zhang T."/>
            <person name="Song X."/>
            <person name="Zhang H."/>
            <person name="Dai N."/>
            <person name="Sheng W."/>
            <person name="Hou X."/>
            <person name="Wei L."/>
        </authorList>
    </citation>
    <scope>NUCLEOTIDE SEQUENCE</scope>
    <source>
        <strain evidence="3">KEN8</strain>
        <tissue evidence="3">Leaf</tissue>
    </source>
</reference>
<comment type="caution">
    <text evidence="3">The sequence shown here is derived from an EMBL/GenBank/DDBJ whole genome shotgun (WGS) entry which is preliminary data.</text>
</comment>
<dbReference type="SUPFAM" id="SSF52799">
    <property type="entry name" value="(Phosphotyrosine protein) phosphatases II"/>
    <property type="match status" value="4"/>
</dbReference>
<dbReference type="InterPro" id="IPR000387">
    <property type="entry name" value="Tyr_Pase_dom"/>
</dbReference>
<feature type="domain" description="Tyrosine-protein phosphatase" evidence="1">
    <location>
        <begin position="191"/>
        <end position="289"/>
    </location>
</feature>
<dbReference type="SMART" id="SM00404">
    <property type="entry name" value="PTPc_motif"/>
    <property type="match status" value="2"/>
</dbReference>
<dbReference type="PROSITE" id="PS50056">
    <property type="entry name" value="TYR_PHOSPHATASE_2"/>
    <property type="match status" value="1"/>
</dbReference>
<dbReference type="InterPro" id="IPR016130">
    <property type="entry name" value="Tyr_Pase_AS"/>
</dbReference>
<dbReference type="AlphaFoldDB" id="A0AAW2NWT9"/>
<accession>A0AAW2NWT9</accession>
<organism evidence="3">
    <name type="scientific">Sesamum calycinum</name>
    <dbReference type="NCBI Taxonomy" id="2727403"/>
    <lineage>
        <taxon>Eukaryota</taxon>
        <taxon>Viridiplantae</taxon>
        <taxon>Streptophyta</taxon>
        <taxon>Embryophyta</taxon>
        <taxon>Tracheophyta</taxon>
        <taxon>Spermatophyta</taxon>
        <taxon>Magnoliopsida</taxon>
        <taxon>eudicotyledons</taxon>
        <taxon>Gunneridae</taxon>
        <taxon>Pentapetalae</taxon>
        <taxon>asterids</taxon>
        <taxon>lamiids</taxon>
        <taxon>Lamiales</taxon>
        <taxon>Pedaliaceae</taxon>
        <taxon>Sesamum</taxon>
    </lineage>
</organism>
<feature type="domain" description="Tyrosine specific protein phosphatases" evidence="2">
    <location>
        <begin position="630"/>
        <end position="702"/>
    </location>
</feature>
<evidence type="ECO:0000259" key="1">
    <source>
        <dbReference type="PROSITE" id="PS50055"/>
    </source>
</evidence>
<dbReference type="InterPro" id="IPR000242">
    <property type="entry name" value="PTP_cat"/>
</dbReference>
<dbReference type="InterPro" id="IPR050348">
    <property type="entry name" value="Protein-Tyr_Phosphatase"/>
</dbReference>
<protein>
    <submittedName>
        <fullName evidence="3">Protein-tyrosine-phosphatase PTP1</fullName>
    </submittedName>
</protein>
<feature type="domain" description="Tyrosine-protein phosphatase" evidence="1">
    <location>
        <begin position="378"/>
        <end position="472"/>
    </location>
</feature>
<dbReference type="InterPro" id="IPR029021">
    <property type="entry name" value="Prot-tyrosine_phosphatase-like"/>
</dbReference>
<dbReference type="PANTHER" id="PTHR19134:SF449">
    <property type="entry name" value="TYROSINE-PROTEIN PHOSPHATASE 1"/>
    <property type="match status" value="1"/>
</dbReference>
<sequence length="707" mass="80441">MSCHTSESVSRFIATQGPLSHTSEDFWKMIIQYHCPVIVMLTRLVDNYRANRMRASDMINRCTVALDSLNYSKNRILMSCHTVKCVDYFQAEDGPRDFGNICISTKWIQTADNSLILRCLEVKYKESEEPPLSVLHVQYPEWPDHGVPKDTLAVREIFKRIAGLPPSLGQLLFTAGIGRTGTYCAIHQYFYKEDTGISLRCGPSVFWFARSTSSLFIKPSVDDNRVILKRCTDYRSSARGSLSHTSEDFWEMIIQYHCPVIVMLTRLVDNYRTVKCVDYFQAEDGPRDFVGGTTIVCFARSVPEWPDHGVPKDTLAVREIFKRIAGLPLAWANCCSLQVLVELEHIVPSTTLSWNSISSAMMRLLMNLTLTLLTICDPYFAGTYLFVDDNRVILKRCTDYRSSARGYINASFVTTSESVSRFIATQGQLSHTSEDFWEMIIQYHCPVIVMLTRLVDNYRANRMRASDMINRCTVALDSLNYSKNRYTDVLPFDDNRVILKRCTDYRSSARGTSESVSRFIATQGPLSHTSEDFWEMIIQYHCPVIVMLTRLVDNYRTVKCVDYFQAEDGPRDFGNICISTKWIQTADNSLILRCLEVKYKESEEPPLSVLHVQYPEWPDHGVPKDTLAVREIFKRIAGLPPRLGPIVVHCSAGIGRTGTYCAIHNTIQRILIGDTTAVDLVNTIAAFRSQRIGMVQTLVSFLIVSHP</sequence>
<evidence type="ECO:0000313" key="3">
    <source>
        <dbReference type="EMBL" id="KAL0347442.1"/>
    </source>
</evidence>
<dbReference type="PRINTS" id="PR00700">
    <property type="entry name" value="PRTYPHPHTASE"/>
</dbReference>
<gene>
    <name evidence="3" type="ORF">Scaly_1760200</name>
</gene>
<proteinExistence type="predicted"/>
<feature type="domain" description="Tyrosine-protein phosphatase" evidence="1">
    <location>
        <begin position="1"/>
        <end position="186"/>
    </location>
</feature>
<reference evidence="3" key="2">
    <citation type="journal article" date="2024" name="Plant">
        <title>Genomic evolution and insights into agronomic trait innovations of Sesamum species.</title>
        <authorList>
            <person name="Miao H."/>
            <person name="Wang L."/>
            <person name="Qu L."/>
            <person name="Liu H."/>
            <person name="Sun Y."/>
            <person name="Le M."/>
            <person name="Wang Q."/>
            <person name="Wei S."/>
            <person name="Zheng Y."/>
            <person name="Lin W."/>
            <person name="Duan Y."/>
            <person name="Cao H."/>
            <person name="Xiong S."/>
            <person name="Wang X."/>
            <person name="Wei L."/>
            <person name="Li C."/>
            <person name="Ma Q."/>
            <person name="Ju M."/>
            <person name="Zhao R."/>
            <person name="Li G."/>
            <person name="Mu C."/>
            <person name="Tian Q."/>
            <person name="Mei H."/>
            <person name="Zhang T."/>
            <person name="Gao T."/>
            <person name="Zhang H."/>
        </authorList>
    </citation>
    <scope>NUCLEOTIDE SEQUENCE</scope>
    <source>
        <strain evidence="3">KEN8</strain>
    </source>
</reference>
<dbReference type="GO" id="GO:0004725">
    <property type="term" value="F:protein tyrosine phosphatase activity"/>
    <property type="evidence" value="ECO:0007669"/>
    <property type="project" value="InterPro"/>
</dbReference>
<dbReference type="EMBL" id="JACGWM010000010">
    <property type="protein sequence ID" value="KAL0347442.1"/>
    <property type="molecule type" value="Genomic_DNA"/>
</dbReference>
<dbReference type="PROSITE" id="PS00383">
    <property type="entry name" value="TYR_PHOSPHATASE_1"/>
    <property type="match status" value="1"/>
</dbReference>
<dbReference type="InterPro" id="IPR003595">
    <property type="entry name" value="Tyr_Pase_cat"/>
</dbReference>
<dbReference type="Pfam" id="PF00102">
    <property type="entry name" value="Y_phosphatase"/>
    <property type="match status" value="4"/>
</dbReference>
<dbReference type="PROSITE" id="PS50055">
    <property type="entry name" value="TYR_PHOSPHATASE_PTP"/>
    <property type="match status" value="4"/>
</dbReference>
<dbReference type="Gene3D" id="3.90.190.10">
    <property type="entry name" value="Protein tyrosine phosphatase superfamily"/>
    <property type="match status" value="4"/>
</dbReference>
<dbReference type="SMART" id="SM00194">
    <property type="entry name" value="PTPc"/>
    <property type="match status" value="2"/>
</dbReference>
<name>A0AAW2NWT9_9LAMI</name>
<evidence type="ECO:0000259" key="2">
    <source>
        <dbReference type="PROSITE" id="PS50056"/>
    </source>
</evidence>